<keyword evidence="10" id="KW-1185">Reference proteome</keyword>
<evidence type="ECO:0000256" key="1">
    <source>
        <dbReference type="ARBA" id="ARBA00004442"/>
    </source>
</evidence>
<dbReference type="Proteomes" id="UP000533637">
    <property type="component" value="Unassembled WGS sequence"/>
</dbReference>
<evidence type="ECO:0000256" key="5">
    <source>
        <dbReference type="ARBA" id="ARBA00023139"/>
    </source>
</evidence>
<keyword evidence="4" id="KW-0472">Membrane</keyword>
<protein>
    <recommendedName>
        <fullName evidence="11">DUF4906 domain-containing protein</fullName>
    </recommendedName>
</protein>
<gene>
    <name evidence="9" type="ORF">GGQ57_000412</name>
</gene>
<keyword evidence="3" id="KW-0732">Signal</keyword>
<dbReference type="EMBL" id="JACHOC010000001">
    <property type="protein sequence ID" value="MBB4620538.1"/>
    <property type="molecule type" value="Genomic_DNA"/>
</dbReference>
<keyword evidence="7" id="KW-0449">Lipoprotein</keyword>
<evidence type="ECO:0000313" key="9">
    <source>
        <dbReference type="EMBL" id="MBB4620538.1"/>
    </source>
</evidence>
<feature type="region of interest" description="Disordered" evidence="8">
    <location>
        <begin position="529"/>
        <end position="548"/>
    </location>
</feature>
<name>A0ABR6KGC1_9BACT</name>
<keyword evidence="6" id="KW-0998">Cell outer membrane</keyword>
<evidence type="ECO:0000256" key="6">
    <source>
        <dbReference type="ARBA" id="ARBA00023237"/>
    </source>
</evidence>
<dbReference type="RefSeq" id="WP_122373645.1">
    <property type="nucleotide sequence ID" value="NZ_BMPB01000010.1"/>
</dbReference>
<dbReference type="Pfam" id="PF08842">
    <property type="entry name" value="Mfa2"/>
    <property type="match status" value="1"/>
</dbReference>
<evidence type="ECO:0000256" key="3">
    <source>
        <dbReference type="ARBA" id="ARBA00022729"/>
    </source>
</evidence>
<keyword evidence="5" id="KW-0564">Palmitate</keyword>
<organism evidence="9 10">
    <name type="scientific">Parabacteroides faecis</name>
    <dbReference type="NCBI Taxonomy" id="1217282"/>
    <lineage>
        <taxon>Bacteria</taxon>
        <taxon>Pseudomonadati</taxon>
        <taxon>Bacteroidota</taxon>
        <taxon>Bacteroidia</taxon>
        <taxon>Bacteroidales</taxon>
        <taxon>Tannerellaceae</taxon>
        <taxon>Parabacteroides</taxon>
    </lineage>
</organism>
<reference evidence="9 10" key="1">
    <citation type="submission" date="2020-08" db="EMBL/GenBank/DDBJ databases">
        <title>Genomic Encyclopedia of Type Strains, Phase IV (KMG-IV): sequencing the most valuable type-strain genomes for metagenomic binning, comparative biology and taxonomic classification.</title>
        <authorList>
            <person name="Goeker M."/>
        </authorList>
    </citation>
    <scope>NUCLEOTIDE SEQUENCE [LARGE SCALE GENOMIC DNA]</scope>
    <source>
        <strain evidence="9 10">DSM 102983</strain>
    </source>
</reference>
<comment type="similarity">
    <text evidence="2">Belongs to the bacteroidetes fimbrillin superfamily. FimB/Mfa2 family.</text>
</comment>
<comment type="subcellular location">
    <subcellularLocation>
        <location evidence="1">Cell outer membrane</location>
    </subcellularLocation>
</comment>
<evidence type="ECO:0008006" key="11">
    <source>
        <dbReference type="Google" id="ProtNLM"/>
    </source>
</evidence>
<proteinExistence type="inferred from homology"/>
<feature type="compositionally biased region" description="Polar residues" evidence="8">
    <location>
        <begin position="538"/>
        <end position="548"/>
    </location>
</feature>
<evidence type="ECO:0000256" key="7">
    <source>
        <dbReference type="ARBA" id="ARBA00023288"/>
    </source>
</evidence>
<accession>A0ABR6KGC1</accession>
<dbReference type="PROSITE" id="PS51257">
    <property type="entry name" value="PROKAR_LIPOPROTEIN"/>
    <property type="match status" value="1"/>
</dbReference>
<evidence type="ECO:0000256" key="4">
    <source>
        <dbReference type="ARBA" id="ARBA00023136"/>
    </source>
</evidence>
<sequence>MMLDKCGTYINLVCLLFLIAFSSCVDETVINKSTKSSYLSISGLGLSGTHPGTAEDYYVSSFRVLAFDHVTNLCISNVLYSAGQLVNNTVEHPIDPGTYRFVFLANEPTESLISSALDAITSYSNLDNIAYPANAFASNKNIPMMQEIEYVKVLTKGAGAELSGGTIVSELKLKLNRMGVRVDVLLKAADDFETEFKGVTFSNIPDKVALTDNYTGTIERSVTRQLLRTSDASYFSDTTIAGVTWAKKISRIILPANEPASSTDESKAVIFTLNMETRYNPSCRLAISSEPDANYSLPKNTKLDFTGTIKDFLLVNIIASDWNYDWIGWEIPGNRILNVSDTKVNITDFNGARISFKSNMPYVFVDEKVVDRSTGAELQTSQVFNVLSYRSDNSNLNKNERFNYNPATGDGYMDILLDQPNVAGTKTYTLTLVGTDDYWSKTNLIKKTIDVTVNQNGVRFDFGSKAEGYDSYIGAFFRNSEKGERVISGNRWGVADAWTAEVDEANGGRDFIVLSTTPSFDPYIGTDNPGDPEKYPVTPNQYQGESGTSVKGRGRIYFRIGMAETRAEGSAPRYGVVNVTYAHGNATYTAQLYIRQGEEPDYLMRGGGQSGTSSYGAKFSPYNLTVSTFKNTPNTTLKYYEMNYSNLATEVDFVKYPTQAGAHFQWGLPIANAVMGRRAYHPTNKNLGSVSPWSVTGWPGNQYFIQLSAFSYWRATSGVKYEEYYEVCPPGYYRPTDGPLDRRAVNSTDAQVYMSDWRMSLFTSPMKGDASWNTVNQPFESANKPVLYTPGVLAELLYGCYADGFFDRRPVMERNMVVGDSRDPSTGSAPAGSSKKYKGVSLDNTEAAYLGTLFFNASTKASLFLPSAGRRWYLDGSLEYAGETGYYWASSVAPGWTDTSTGVQNGNPYGNMWNFEFNYDATKPISTSHLFGNTIRCVKK</sequence>
<evidence type="ECO:0000256" key="2">
    <source>
        <dbReference type="ARBA" id="ARBA00007248"/>
    </source>
</evidence>
<evidence type="ECO:0000313" key="10">
    <source>
        <dbReference type="Proteomes" id="UP000533637"/>
    </source>
</evidence>
<evidence type="ECO:0000256" key="8">
    <source>
        <dbReference type="SAM" id="MobiDB-lite"/>
    </source>
</evidence>
<comment type="caution">
    <text evidence="9">The sequence shown here is derived from an EMBL/GenBank/DDBJ whole genome shotgun (WGS) entry which is preliminary data.</text>
</comment>
<dbReference type="InterPro" id="IPR014941">
    <property type="entry name" value="FimB/Mfa2/Mfa3"/>
</dbReference>